<sequence length="93" mass="10157">MIGIHRSDGKSLSRAQSAEMVAGIRSRTAGGTVTVLDELRDGSTYAERHVFEITMLDGSTLKREISIFGSFADDGRFQELSETGFTVSPDETR</sequence>
<gene>
    <name evidence="1" type="ORF">E1286_35385</name>
</gene>
<dbReference type="AlphaFoldDB" id="A0A4R4Y6Q0"/>
<dbReference type="RefSeq" id="WP_132619626.1">
    <property type="nucleotide sequence ID" value="NZ_SMKQ01000168.1"/>
</dbReference>
<proteinExistence type="predicted"/>
<reference evidence="1 2" key="1">
    <citation type="submission" date="2019-03" db="EMBL/GenBank/DDBJ databases">
        <title>Draft genome sequences of novel Actinobacteria.</title>
        <authorList>
            <person name="Sahin N."/>
            <person name="Ay H."/>
            <person name="Saygin H."/>
        </authorList>
    </citation>
    <scope>NUCLEOTIDE SEQUENCE [LARGE SCALE GENOMIC DNA]</scope>
    <source>
        <strain evidence="1 2">CH32</strain>
    </source>
</reference>
<keyword evidence="2" id="KW-1185">Reference proteome</keyword>
<organism evidence="1 2">
    <name type="scientific">Nonomuraea terrae</name>
    <dbReference type="NCBI Taxonomy" id="2530383"/>
    <lineage>
        <taxon>Bacteria</taxon>
        <taxon>Bacillati</taxon>
        <taxon>Actinomycetota</taxon>
        <taxon>Actinomycetes</taxon>
        <taxon>Streptosporangiales</taxon>
        <taxon>Streptosporangiaceae</taxon>
        <taxon>Nonomuraea</taxon>
    </lineage>
</organism>
<dbReference type="EMBL" id="SMKQ01000168">
    <property type="protein sequence ID" value="TDD39354.1"/>
    <property type="molecule type" value="Genomic_DNA"/>
</dbReference>
<dbReference type="OrthoDB" id="1256785at2"/>
<dbReference type="Proteomes" id="UP000295302">
    <property type="component" value="Unassembled WGS sequence"/>
</dbReference>
<name>A0A4R4Y6Q0_9ACTN</name>
<evidence type="ECO:0000313" key="1">
    <source>
        <dbReference type="EMBL" id="TDD39354.1"/>
    </source>
</evidence>
<comment type="caution">
    <text evidence="1">The sequence shown here is derived from an EMBL/GenBank/DDBJ whole genome shotgun (WGS) entry which is preliminary data.</text>
</comment>
<accession>A0A4R4Y6Q0</accession>
<protein>
    <submittedName>
        <fullName evidence="1">Nuclear transport factor 2 family protein</fullName>
    </submittedName>
</protein>
<evidence type="ECO:0000313" key="2">
    <source>
        <dbReference type="Proteomes" id="UP000295302"/>
    </source>
</evidence>